<dbReference type="EMBL" id="JBHTAG010000003">
    <property type="protein sequence ID" value="MFC7098124.1"/>
    <property type="molecule type" value="Genomic_DNA"/>
</dbReference>
<evidence type="ECO:0000256" key="1">
    <source>
        <dbReference type="SAM" id="MobiDB-lite"/>
    </source>
</evidence>
<dbReference type="InterPro" id="IPR055770">
    <property type="entry name" value="DUF7346"/>
</dbReference>
<dbReference type="Proteomes" id="UP001596388">
    <property type="component" value="Unassembled WGS sequence"/>
</dbReference>
<gene>
    <name evidence="2" type="ORF">ACFQKD_12505</name>
</gene>
<feature type="compositionally biased region" description="Basic and acidic residues" evidence="1">
    <location>
        <begin position="21"/>
        <end position="37"/>
    </location>
</feature>
<protein>
    <recommendedName>
        <fullName evidence="4">HTH domain protein</fullName>
    </recommendedName>
</protein>
<keyword evidence="3" id="KW-1185">Reference proteome</keyword>
<evidence type="ECO:0000313" key="2">
    <source>
        <dbReference type="EMBL" id="MFC7098124.1"/>
    </source>
</evidence>
<dbReference type="Pfam" id="PF24037">
    <property type="entry name" value="DUF7346"/>
    <property type="match status" value="1"/>
</dbReference>
<evidence type="ECO:0000313" key="3">
    <source>
        <dbReference type="Proteomes" id="UP001596388"/>
    </source>
</evidence>
<feature type="region of interest" description="Disordered" evidence="1">
    <location>
        <begin position="21"/>
        <end position="53"/>
    </location>
</feature>
<evidence type="ECO:0008006" key="4">
    <source>
        <dbReference type="Google" id="ProtNLM"/>
    </source>
</evidence>
<comment type="caution">
    <text evidence="2">The sequence shown here is derived from an EMBL/GenBank/DDBJ whole genome shotgun (WGS) entry which is preliminary data.</text>
</comment>
<dbReference type="GeneID" id="79270954"/>
<organism evidence="2 3">
    <name type="scientific">Halobaculum marinum</name>
    <dbReference type="NCBI Taxonomy" id="3031996"/>
    <lineage>
        <taxon>Archaea</taxon>
        <taxon>Methanobacteriati</taxon>
        <taxon>Methanobacteriota</taxon>
        <taxon>Stenosarchaea group</taxon>
        <taxon>Halobacteria</taxon>
        <taxon>Halobacteriales</taxon>
        <taxon>Haloferacaceae</taxon>
        <taxon>Halobaculum</taxon>
    </lineage>
</organism>
<name>A0ABD5WX58_9EURY</name>
<proteinExistence type="predicted"/>
<dbReference type="RefSeq" id="WP_276237379.1">
    <property type="nucleotide sequence ID" value="NZ_CP119989.1"/>
</dbReference>
<reference evidence="2 3" key="1">
    <citation type="journal article" date="2019" name="Int. J. Syst. Evol. Microbiol.">
        <title>The Global Catalogue of Microorganisms (GCM) 10K type strain sequencing project: providing services to taxonomists for standard genome sequencing and annotation.</title>
        <authorList>
            <consortium name="The Broad Institute Genomics Platform"/>
            <consortium name="The Broad Institute Genome Sequencing Center for Infectious Disease"/>
            <person name="Wu L."/>
            <person name="Ma J."/>
        </authorList>
    </citation>
    <scope>NUCLEOTIDE SEQUENCE [LARGE SCALE GENOMIC DNA]</scope>
    <source>
        <strain evidence="2 3">DT55</strain>
    </source>
</reference>
<accession>A0ABD5WX58</accession>
<dbReference type="AlphaFoldDB" id="A0ABD5WX58"/>
<sequence length="142" mass="15496">MQTVTDADGTRYLLLKRSAESSLVRDPETGEERHLPNEDLEPESESPLSAAASGLAPEVRRAILACRDERALGLLVEFADRGALSVRTLLDSYDLCESDLLGVLTEFRAAGLLTETTVAGERGYEPTEAALSSVERFRERGQ</sequence>